<name>A0A5B7CEU2_PORTR</name>
<evidence type="ECO:0000313" key="1">
    <source>
        <dbReference type="EMBL" id="MPC07927.1"/>
    </source>
</evidence>
<dbReference type="AlphaFoldDB" id="A0A5B7CEU2"/>
<dbReference type="EMBL" id="VSRR010000012">
    <property type="protein sequence ID" value="MPC07927.1"/>
    <property type="molecule type" value="Genomic_DNA"/>
</dbReference>
<dbReference type="Pfam" id="PF10036">
    <property type="entry name" value="RLL"/>
    <property type="match status" value="2"/>
</dbReference>
<proteinExistence type="predicted"/>
<protein>
    <submittedName>
        <fullName evidence="1">UPF0568 protein</fullName>
    </submittedName>
</protein>
<dbReference type="PANTHER" id="PTHR15924">
    <property type="entry name" value="CLE"/>
    <property type="match status" value="1"/>
</dbReference>
<dbReference type="Proteomes" id="UP000324222">
    <property type="component" value="Unassembled WGS sequence"/>
</dbReference>
<accession>A0A5B7CEU2</accession>
<comment type="caution">
    <text evidence="1">The sequence shown here is derived from an EMBL/GenBank/DDBJ whole genome shotgun (WGS) entry which is preliminary data.</text>
</comment>
<organism evidence="1 2">
    <name type="scientific">Portunus trituberculatus</name>
    <name type="common">Swimming crab</name>
    <name type="synonym">Neptunus trituberculatus</name>
    <dbReference type="NCBI Taxonomy" id="210409"/>
    <lineage>
        <taxon>Eukaryota</taxon>
        <taxon>Metazoa</taxon>
        <taxon>Ecdysozoa</taxon>
        <taxon>Arthropoda</taxon>
        <taxon>Crustacea</taxon>
        <taxon>Multicrustacea</taxon>
        <taxon>Malacostraca</taxon>
        <taxon>Eumalacostraca</taxon>
        <taxon>Eucarida</taxon>
        <taxon>Decapoda</taxon>
        <taxon>Pleocyemata</taxon>
        <taxon>Brachyura</taxon>
        <taxon>Eubrachyura</taxon>
        <taxon>Portunoidea</taxon>
        <taxon>Portunidae</taxon>
        <taxon>Portuninae</taxon>
        <taxon>Portunus</taxon>
    </lineage>
</organism>
<dbReference type="InterPro" id="IPR019265">
    <property type="entry name" value="RTRAF"/>
</dbReference>
<reference evidence="1 2" key="1">
    <citation type="submission" date="2019-05" db="EMBL/GenBank/DDBJ databases">
        <title>Another draft genome of Portunus trituberculatus and its Hox gene families provides insights of decapod evolution.</title>
        <authorList>
            <person name="Jeong J.-H."/>
            <person name="Song I."/>
            <person name="Kim S."/>
            <person name="Choi T."/>
            <person name="Kim D."/>
            <person name="Ryu S."/>
            <person name="Kim W."/>
        </authorList>
    </citation>
    <scope>NUCLEOTIDE SEQUENCE [LARGE SCALE GENOMIC DNA]</scope>
    <source>
        <tissue evidence="1">Muscle</tissue>
    </source>
</reference>
<gene>
    <name evidence="1" type="primary">CN166</name>
    <name evidence="1" type="ORF">E2C01_000498</name>
</gene>
<evidence type="ECO:0000313" key="2">
    <source>
        <dbReference type="Proteomes" id="UP000324222"/>
    </source>
</evidence>
<keyword evidence="2" id="KW-1185">Reference proteome</keyword>
<dbReference type="OrthoDB" id="514167at2759"/>
<sequence length="484" mass="54427">MPTPLCKWTSKPTPLCTCITTPTSLCTCTTTPIPLCMCTTTPTDRSTLHVHDHTHSTLLVYYHAHSTLHVHDHTHSTLHMYYYSHSTLHVHYHAHSTRSARARPHPLHSPRELLHPLNSPRALLRLLSPSARPHPLHSARALPRPLHSICTYVHYTAEKTRWRGDGAAERQQTQTDRQLGGVSAEALVLPCQCQEDKLVKPASVPCQVCPDIAAIMFRRKLTALDYMNPDNFHVNDEKSFRDLVVWLEDQKIRHYKIEDRGALKAVEEKDWATGYRRYLGSLNCPINPNERAAVLDWLLGLAVRFEYGDNVDTYKSETAENVRNRQKSGPKMVNTNPLDALDFQSPEFRGKPSSGSPKVEMLLAFRLCVLGDPRRLASQLGVTQHPDHLVTLKAISKLITSRLSAEAMQNPGEVIHQGKAYPIFEADLGFETGDPVLNNAGKALRLMYIHDLRNLQTHINESIVAVQTITANPKTDTKLGKVGR</sequence>